<feature type="DNA-binding region" description="H-T-H motif" evidence="2">
    <location>
        <begin position="32"/>
        <end position="51"/>
    </location>
</feature>
<dbReference type="InterPro" id="IPR050109">
    <property type="entry name" value="HTH-type_TetR-like_transc_reg"/>
</dbReference>
<evidence type="ECO:0000256" key="1">
    <source>
        <dbReference type="ARBA" id="ARBA00023125"/>
    </source>
</evidence>
<reference evidence="4 5" key="1">
    <citation type="submission" date="2017-04" db="EMBL/GenBank/DDBJ databases">
        <title>Comparative genome analysis of Subtercola boreus.</title>
        <authorList>
            <person name="Cho Y.-J."/>
            <person name="Cho A."/>
            <person name="Kim O.-S."/>
            <person name="Lee J.-I."/>
        </authorList>
    </citation>
    <scope>NUCLEOTIDE SEQUENCE [LARGE SCALE GENOMIC DNA]</scope>
    <source>
        <strain evidence="4 5">P27479</strain>
    </source>
</reference>
<dbReference type="PANTHER" id="PTHR30055:SF220">
    <property type="entry name" value="TETR-FAMILY REGULATORY PROTEIN"/>
    <property type="match status" value="1"/>
</dbReference>
<organism evidence="4 5">
    <name type="scientific">Subtercola boreus</name>
    <dbReference type="NCBI Taxonomy" id="120213"/>
    <lineage>
        <taxon>Bacteria</taxon>
        <taxon>Bacillati</taxon>
        <taxon>Actinomycetota</taxon>
        <taxon>Actinomycetes</taxon>
        <taxon>Micrococcales</taxon>
        <taxon>Microbacteriaceae</taxon>
        <taxon>Subtercola</taxon>
    </lineage>
</organism>
<dbReference type="Gene3D" id="1.10.357.10">
    <property type="entry name" value="Tetracycline Repressor, domain 2"/>
    <property type="match status" value="1"/>
</dbReference>
<protein>
    <submittedName>
        <fullName evidence="4">TetR family transcriptional regulator</fullName>
    </submittedName>
</protein>
<evidence type="ECO:0000259" key="3">
    <source>
        <dbReference type="PROSITE" id="PS50977"/>
    </source>
</evidence>
<name>A0A3E0VRP8_9MICO</name>
<dbReference type="InterPro" id="IPR001647">
    <property type="entry name" value="HTH_TetR"/>
</dbReference>
<dbReference type="Proteomes" id="UP000256541">
    <property type="component" value="Unassembled WGS sequence"/>
</dbReference>
<feature type="domain" description="HTH tetR-type" evidence="3">
    <location>
        <begin position="9"/>
        <end position="69"/>
    </location>
</feature>
<dbReference type="PROSITE" id="PS50977">
    <property type="entry name" value="HTH_TETR_2"/>
    <property type="match status" value="1"/>
</dbReference>
<gene>
    <name evidence="4" type="ORF">B7R22_16385</name>
</gene>
<evidence type="ECO:0000313" key="5">
    <source>
        <dbReference type="Proteomes" id="UP000256541"/>
    </source>
</evidence>
<dbReference type="SUPFAM" id="SSF48498">
    <property type="entry name" value="Tetracyclin repressor-like, C-terminal domain"/>
    <property type="match status" value="1"/>
</dbReference>
<proteinExistence type="predicted"/>
<dbReference type="Pfam" id="PF00440">
    <property type="entry name" value="TetR_N"/>
    <property type="match status" value="1"/>
</dbReference>
<dbReference type="InterPro" id="IPR036271">
    <property type="entry name" value="Tet_transcr_reg_TetR-rel_C_sf"/>
</dbReference>
<comment type="caution">
    <text evidence="4">The sequence shown here is derived from an EMBL/GenBank/DDBJ whole genome shotgun (WGS) entry which is preliminary data.</text>
</comment>
<dbReference type="SUPFAM" id="SSF46689">
    <property type="entry name" value="Homeodomain-like"/>
    <property type="match status" value="1"/>
</dbReference>
<dbReference type="GO" id="GO:0000976">
    <property type="term" value="F:transcription cis-regulatory region binding"/>
    <property type="evidence" value="ECO:0007669"/>
    <property type="project" value="TreeGrafter"/>
</dbReference>
<evidence type="ECO:0000313" key="4">
    <source>
        <dbReference type="EMBL" id="RFA12371.1"/>
    </source>
</evidence>
<dbReference type="RefSeq" id="WP_116412778.1">
    <property type="nucleotide sequence ID" value="NZ_NBXB01000042.1"/>
</dbReference>
<dbReference type="EMBL" id="NBXB01000042">
    <property type="protein sequence ID" value="RFA12371.1"/>
    <property type="molecule type" value="Genomic_DNA"/>
</dbReference>
<dbReference type="OrthoDB" id="3173376at2"/>
<dbReference type="PANTHER" id="PTHR30055">
    <property type="entry name" value="HTH-TYPE TRANSCRIPTIONAL REGULATOR RUTR"/>
    <property type="match status" value="1"/>
</dbReference>
<dbReference type="GO" id="GO:0003700">
    <property type="term" value="F:DNA-binding transcription factor activity"/>
    <property type="evidence" value="ECO:0007669"/>
    <property type="project" value="TreeGrafter"/>
</dbReference>
<evidence type="ECO:0000256" key="2">
    <source>
        <dbReference type="PROSITE-ProRule" id="PRU00335"/>
    </source>
</evidence>
<accession>A0A3E0VRP8</accession>
<dbReference type="AlphaFoldDB" id="A0A3E0VRP8"/>
<sequence>MTSRPFHHGNLRAVLLEQAEQVLREGGVDGLSLRELARRAGVSHGAPRSHFIDRQALLDALAEQGFDRLAEKVGAAIATPGSFEERFRRVGRAYVDFGVDDAALMELMFAAKSNHPTPALEAAAARLFDTLDGAMPARSGDLAEPGAPVGPGDSPAELRIRFKLLFAATMQGTATLITSSRITRAQGDTIVADAAAALLASDLGTRLLNPLSRPR</sequence>
<dbReference type="InterPro" id="IPR009057">
    <property type="entry name" value="Homeodomain-like_sf"/>
</dbReference>
<keyword evidence="1 2" id="KW-0238">DNA-binding</keyword>